<dbReference type="RefSeq" id="WP_076431138.1">
    <property type="nucleotide sequence ID" value="NZ_FTNO01000003.1"/>
</dbReference>
<keyword evidence="5" id="KW-1185">Reference proteome</keyword>
<protein>
    <submittedName>
        <fullName evidence="4">Glycogen debranching enzyme (Alpha-1,6-glucosidase)</fullName>
    </submittedName>
</protein>
<dbReference type="Pfam" id="PF22422">
    <property type="entry name" value="MGH1-like_GH"/>
    <property type="match status" value="1"/>
</dbReference>
<dbReference type="InterPro" id="IPR012341">
    <property type="entry name" value="6hp_glycosidase-like_sf"/>
</dbReference>
<proteinExistence type="predicted"/>
<dbReference type="EMBL" id="FTNO01000003">
    <property type="protein sequence ID" value="SIR66038.1"/>
    <property type="molecule type" value="Genomic_DNA"/>
</dbReference>
<dbReference type="Pfam" id="PF14742">
    <property type="entry name" value="GDE_N_bis"/>
    <property type="match status" value="1"/>
</dbReference>
<evidence type="ECO:0000259" key="2">
    <source>
        <dbReference type="Pfam" id="PF14742"/>
    </source>
</evidence>
<accession>A0A1N7CQW4</accession>
<feature type="coiled-coil region" evidence="1">
    <location>
        <begin position="445"/>
        <end position="472"/>
    </location>
</feature>
<dbReference type="AlphaFoldDB" id="A0A1N7CQW4"/>
<dbReference type="OrthoDB" id="7795at2157"/>
<feature type="domain" description="Mannosylglycerate hydrolase MGH1-like glycoside hydrolase" evidence="3">
    <location>
        <begin position="338"/>
        <end position="600"/>
    </location>
</feature>
<feature type="domain" description="Putative glycogen debranching enzyme N-terminal" evidence="2">
    <location>
        <begin position="10"/>
        <end position="196"/>
    </location>
</feature>
<dbReference type="InterPro" id="IPR032856">
    <property type="entry name" value="GDE_N_bis"/>
</dbReference>
<organism evidence="4 5">
    <name type="scientific">Haladaptatus litoreus</name>
    <dbReference type="NCBI Taxonomy" id="553468"/>
    <lineage>
        <taxon>Archaea</taxon>
        <taxon>Methanobacteriati</taxon>
        <taxon>Methanobacteriota</taxon>
        <taxon>Stenosarchaea group</taxon>
        <taxon>Halobacteria</taxon>
        <taxon>Halobacteriales</taxon>
        <taxon>Haladaptataceae</taxon>
        <taxon>Haladaptatus</taxon>
    </lineage>
</organism>
<dbReference type="SUPFAM" id="SSF48208">
    <property type="entry name" value="Six-hairpin glycosidases"/>
    <property type="match status" value="1"/>
</dbReference>
<reference evidence="5" key="1">
    <citation type="submission" date="2017-01" db="EMBL/GenBank/DDBJ databases">
        <authorList>
            <person name="Varghese N."/>
            <person name="Submissions S."/>
        </authorList>
    </citation>
    <scope>NUCLEOTIDE SEQUENCE [LARGE SCALE GENOMIC DNA]</scope>
    <source>
        <strain evidence="5">CGMCC 1.7737</strain>
    </source>
</reference>
<evidence type="ECO:0000256" key="1">
    <source>
        <dbReference type="SAM" id="Coils"/>
    </source>
</evidence>
<evidence type="ECO:0000313" key="5">
    <source>
        <dbReference type="Proteomes" id="UP000186914"/>
    </source>
</evidence>
<name>A0A1N7CQW4_9EURY</name>
<evidence type="ECO:0000313" key="4">
    <source>
        <dbReference type="EMBL" id="SIR66038.1"/>
    </source>
</evidence>
<dbReference type="InterPro" id="IPR008928">
    <property type="entry name" value="6-hairpin_glycosidase_sf"/>
</dbReference>
<sequence>MKSDATLACDSTFLVTDKNGEFSRDYDGFYSRDTRHVADYAVTLADNAVTTLELSDNGIGHREMYAADEDIEGARRISINREQLVQDGFHERITVTNTNLDTFEDTLTVAVTGTFDDIFEIRGHTDGIERSPSVESRENGAVFFYESSDGEFARSTAIDFDHSPADVSSTTDGPEIRTEFDFPLSLVRGESVTITVAIRPERTAADASNAFERALEGVRNRREWYDFDLQADSSIVSDEWHRVLETSVEDLRRLTLNTEHGPVLAAGTPWFATAFGRDSLISAYQTLSLTAEPAIGTLRLLADYQAETTDSFRAATPGKIMHEIRFGELAEQGIVPHSPYYGTIDATALFVVLLHETWEQTGNDELVTELRDNLDAALRWLDEHGDRDGDGFLEYPTDEGDDGGLTHQAWKDSNDGIVHPDGTHPEGTLAVAEAQGYYYDAKRRASELYRRVLDDERRADELEEQAATLADEFDRAFWLPEEEFYAVALDGDKEPIPSVTSNPGHCLWSGIIPESRADTVIDRLLSPEMFSGWGVRTLSAEHEAYNPLSYHLGSVWPHDSSLVALGMSRYGRTDGAQRIAEGLFSAAVERGTHRLPELFAGFDTDTTGNPVPYGAACEPQAWAAAAPLLCYSILEEDDR</sequence>
<evidence type="ECO:0000259" key="3">
    <source>
        <dbReference type="Pfam" id="PF22422"/>
    </source>
</evidence>
<gene>
    <name evidence="4" type="ORF">SAMN05421858_3191</name>
</gene>
<keyword evidence="1" id="KW-0175">Coiled coil</keyword>
<dbReference type="InterPro" id="IPR054491">
    <property type="entry name" value="MGH1-like_GH"/>
</dbReference>
<dbReference type="Gene3D" id="1.50.10.10">
    <property type="match status" value="1"/>
</dbReference>
<dbReference type="Proteomes" id="UP000186914">
    <property type="component" value="Unassembled WGS sequence"/>
</dbReference>
<dbReference type="GO" id="GO:0005975">
    <property type="term" value="P:carbohydrate metabolic process"/>
    <property type="evidence" value="ECO:0007669"/>
    <property type="project" value="InterPro"/>
</dbReference>